<organism evidence="2 3">
    <name type="scientific">Phyllosticta capitalensis</name>
    <dbReference type="NCBI Taxonomy" id="121624"/>
    <lineage>
        <taxon>Eukaryota</taxon>
        <taxon>Fungi</taxon>
        <taxon>Dikarya</taxon>
        <taxon>Ascomycota</taxon>
        <taxon>Pezizomycotina</taxon>
        <taxon>Dothideomycetes</taxon>
        <taxon>Dothideomycetes incertae sedis</taxon>
        <taxon>Botryosphaeriales</taxon>
        <taxon>Phyllostictaceae</taxon>
        <taxon>Phyllosticta</taxon>
    </lineage>
</organism>
<feature type="compositionally biased region" description="Acidic residues" evidence="1">
    <location>
        <begin position="282"/>
        <end position="293"/>
    </location>
</feature>
<feature type="compositionally biased region" description="Low complexity" evidence="1">
    <location>
        <begin position="745"/>
        <end position="757"/>
    </location>
</feature>
<feature type="compositionally biased region" description="Acidic residues" evidence="1">
    <location>
        <begin position="399"/>
        <end position="428"/>
    </location>
</feature>
<sequence>MEKNADLAKAINAINTRDDKAKFLLYDTIDDPVVQSFYDMLAEEEEEASPEDSQTENRLTYISRDHPQVYSYRNMRCDGAQLRDAILNNDTKQFWFSVCLRCLGQRRDLPPDHDRTNCRGICFFCLSYAHVGEPCPGPLRRCIDHVRQVIALEGPGLGWYERMARPQTPPRDLAPVMEAREHKVVQVAEEREVISLLSSSPSSNGKGQGDVGDESKLAARDEDFIHRPQPLDRDTETFHNDAGYQEHGVLPLPSHGGREWTTEEMVAYYANQRDMAAYVTDSEDEDAYQEDDYGQGSHESEAHPYYPGPHWMDNNDVGQQALGTPSHLPPLSSPFGVEQDVAASVEWDPVVYPGSQEDCAIDLTSDGPGSPQTVIYFDEQRDYAENEYDGGFEAEDYYGETDMEEDEEVGYLVDEDDDGTEMDEDEEYDVKQDADMNEGNSGSADVVDLTSSSPPPESNLQQQAIEPQPTLHDAQSTSDTDQDLLEGTRSQTPTDACDDLPAAARDNQEGLHASDIPSSDTVMANSPGMFELPAQSHLGTIARDSLSPLRRRASRPSAMLENIATSDAGQAEPAEQDTFASARDSMTLYSGMSRSQSCTDPTAISHSPGDFLEQNTTRASGPQNNQDTSQPRSDLQEPSSSPHDAPPSHTSPDHARDYNQHVVSDVGIRENTPLSGTDLIQLQLEVERQRAMRVDSFNDPGFSASLHDEEMGSGGLEDGGPMGDVDAIQPELMVGEDDDDERGSDSGSEASASDMSSPGGVPLVEYEPNKFEEQQLSHNKTDEDHDHIYCRGASWRSSSVEGRSKASDASANDNNAEDEYDAEDPGMDVEVDNDEDDEMEEEDERFPGGDFEGQTPPPPSPTPTELAEHQQAIDFAQAYLHHPPSISTISTIADSDEAEEPDMDAKVYNDEGDETEEGDEHLPGGDLLAAPPPPSPSPTPTELAEHQQAIDFAQAHLRPPSSTIADSDSDSDEGATAEPSDEDEDPSCPRFLPCGPPAAAGQQAGSQTSWEIDPAQKPVLQHHRASSAPPRCHEVEPGRQKQRGGEARARTRSRSPPRGEASVYRLR</sequence>
<feature type="compositionally biased region" description="Low complexity" evidence="1">
    <location>
        <begin position="881"/>
        <end position="892"/>
    </location>
</feature>
<dbReference type="Proteomes" id="UP001492380">
    <property type="component" value="Unassembled WGS sequence"/>
</dbReference>
<feature type="compositionally biased region" description="Pro residues" evidence="1">
    <location>
        <begin position="930"/>
        <end position="939"/>
    </location>
</feature>
<feature type="compositionally biased region" description="Low complexity" evidence="1">
    <location>
        <begin position="997"/>
        <end position="1007"/>
    </location>
</feature>
<feature type="compositionally biased region" description="Basic and acidic residues" evidence="1">
    <location>
        <begin position="1031"/>
        <end position="1049"/>
    </location>
</feature>
<protein>
    <submittedName>
        <fullName evidence="2">Uncharacterized protein</fullName>
    </submittedName>
</protein>
<feature type="region of interest" description="Disordered" evidence="1">
    <location>
        <begin position="282"/>
        <end position="302"/>
    </location>
</feature>
<feature type="region of interest" description="Disordered" evidence="1">
    <location>
        <begin position="543"/>
        <end position="677"/>
    </location>
</feature>
<feature type="compositionally biased region" description="Acidic residues" evidence="1">
    <location>
        <begin position="815"/>
        <end position="844"/>
    </location>
</feature>
<feature type="region of interest" description="Disordered" evidence="1">
    <location>
        <begin position="880"/>
        <end position="1067"/>
    </location>
</feature>
<feature type="compositionally biased region" description="Polar residues" evidence="1">
    <location>
        <begin position="613"/>
        <end position="637"/>
    </location>
</feature>
<feature type="compositionally biased region" description="Gly residues" evidence="1">
    <location>
        <begin position="712"/>
        <end position="722"/>
    </location>
</feature>
<comment type="caution">
    <text evidence="2">The sequence shown here is derived from an EMBL/GenBank/DDBJ whole genome shotgun (WGS) entry which is preliminary data.</text>
</comment>
<name>A0ABR1YDU8_9PEZI</name>
<dbReference type="EMBL" id="JBBWRZ010000011">
    <property type="protein sequence ID" value="KAK8226166.1"/>
    <property type="molecule type" value="Genomic_DNA"/>
</dbReference>
<feature type="compositionally biased region" description="Acidic residues" evidence="1">
    <location>
        <begin position="910"/>
        <end position="919"/>
    </location>
</feature>
<reference evidence="2 3" key="1">
    <citation type="submission" date="2024-04" db="EMBL/GenBank/DDBJ databases">
        <title>Phyllosticta paracitricarpa is synonymous to the EU quarantine fungus P. citricarpa based on phylogenomic analyses.</title>
        <authorList>
            <consortium name="Lawrence Berkeley National Laboratory"/>
            <person name="Van Ingen-Buijs V.A."/>
            <person name="Van Westerhoven A.C."/>
            <person name="Haridas S."/>
            <person name="Skiadas P."/>
            <person name="Martin F."/>
            <person name="Groenewald J.Z."/>
            <person name="Crous P.W."/>
            <person name="Seidl M.F."/>
        </authorList>
    </citation>
    <scope>NUCLEOTIDE SEQUENCE [LARGE SCALE GENOMIC DNA]</scope>
    <source>
        <strain evidence="2 3">CBS 123374</strain>
    </source>
</reference>
<evidence type="ECO:0000256" key="1">
    <source>
        <dbReference type="SAM" id="MobiDB-lite"/>
    </source>
</evidence>
<keyword evidence="3" id="KW-1185">Reference proteome</keyword>
<feature type="compositionally biased region" description="Basic and acidic residues" evidence="1">
    <location>
        <begin position="767"/>
        <end position="789"/>
    </location>
</feature>
<accession>A0ABR1YDU8</accession>
<proteinExistence type="predicted"/>
<evidence type="ECO:0000313" key="3">
    <source>
        <dbReference type="Proteomes" id="UP001492380"/>
    </source>
</evidence>
<feature type="compositionally biased region" description="Low complexity" evidence="1">
    <location>
        <begin position="638"/>
        <end position="650"/>
    </location>
</feature>
<feature type="compositionally biased region" description="Acidic residues" evidence="1">
    <location>
        <begin position="967"/>
        <end position="986"/>
    </location>
</feature>
<evidence type="ECO:0000313" key="2">
    <source>
        <dbReference type="EMBL" id="KAK8226166.1"/>
    </source>
</evidence>
<feature type="region of interest" description="Disordered" evidence="1">
    <location>
        <begin position="399"/>
        <end position="529"/>
    </location>
</feature>
<feature type="region of interest" description="Disordered" evidence="1">
    <location>
        <begin position="695"/>
        <end position="868"/>
    </location>
</feature>
<feature type="compositionally biased region" description="Polar residues" evidence="1">
    <location>
        <begin position="587"/>
        <end position="605"/>
    </location>
</feature>
<gene>
    <name evidence="2" type="ORF">HDK90DRAFT_78439</name>
</gene>